<evidence type="ECO:0000256" key="9">
    <source>
        <dbReference type="ARBA" id="ARBA00023136"/>
    </source>
</evidence>
<keyword evidence="5" id="KW-0256">Endoplasmic reticulum</keyword>
<keyword evidence="7 10" id="KW-0560">Oxidoreductase</keyword>
<dbReference type="InterPro" id="IPR036291">
    <property type="entry name" value="NAD(P)-bd_dom_sf"/>
</dbReference>
<evidence type="ECO:0000259" key="11">
    <source>
        <dbReference type="Pfam" id="PF01073"/>
    </source>
</evidence>
<dbReference type="GO" id="GO:0016616">
    <property type="term" value="F:oxidoreductase activity, acting on the CH-OH group of donors, NAD or NADP as acceptor"/>
    <property type="evidence" value="ECO:0007669"/>
    <property type="project" value="InterPro"/>
</dbReference>
<name>A0AAD1STG5_PELCU</name>
<keyword evidence="8" id="KW-0496">Mitochondrion</keyword>
<keyword evidence="4" id="KW-0812">Transmembrane</keyword>
<protein>
    <submittedName>
        <fullName evidence="12">3 beta-hydroxysteroid dehydrogenase type 7 isoform X2</fullName>
    </submittedName>
</protein>
<sequence length="368" mass="41446">MSAGKGQVYVVTGGCGFLGSHLVRMLVEHGENLSEIRVFDLHLDETLQTLSNSQVKVQLVQGDISCLDDVRGALRGSHVVIHTASLVDVWGRVPAAKVTEVNVNGTENVLQVCGEEGIQYLIYTSSMEVVGPNQHGDHFYRGNEDTKYRVFHKQPYPLSKAKAEKLVLQANGRKIKDGKTLYTCALRPTGIYGEGHGLMKDFYKQGVKTGGRVFRAISPSIEHGRVYVGNVAWMHVLAAQYLQERPDTLGGQQYFCYDHSPYKSYEDFNMEFLSSCGFRMVGSRPLVPYFLLYLLALFNALLQWLLHPFCVYAPILNPYTLSVASTTFTVQTDKAEKHFGYRPLYSWEECKSRTITWVQSLEKEGKKH</sequence>
<comment type="subcellular location">
    <subcellularLocation>
        <location evidence="2">Endoplasmic reticulum membrane</location>
        <topology evidence="2">Single-pass membrane protein</topology>
    </subcellularLocation>
    <subcellularLocation>
        <location evidence="1">Mitochondrion membrane</location>
        <topology evidence="1">Single-pass membrane protein</topology>
    </subcellularLocation>
</comment>
<evidence type="ECO:0000313" key="12">
    <source>
        <dbReference type="EMBL" id="CAH2307958.1"/>
    </source>
</evidence>
<dbReference type="AlphaFoldDB" id="A0AAD1STG5"/>
<evidence type="ECO:0000256" key="8">
    <source>
        <dbReference type="ARBA" id="ARBA00023128"/>
    </source>
</evidence>
<dbReference type="PANTHER" id="PTHR10366:SF847">
    <property type="entry name" value="3 BETA-HYDROXYSTEROID DEHYDROGENASE TYPE 7"/>
    <property type="match status" value="1"/>
</dbReference>
<evidence type="ECO:0000256" key="7">
    <source>
        <dbReference type="ARBA" id="ARBA00023002"/>
    </source>
</evidence>
<keyword evidence="13" id="KW-1185">Reference proteome</keyword>
<dbReference type="FunFam" id="3.40.50.720:FF:000220">
    <property type="entry name" value="3 beta-hydroxysteroid dehydrogenase/Delta 5--&gt;4-isomerase type 1"/>
    <property type="match status" value="1"/>
</dbReference>
<evidence type="ECO:0000256" key="3">
    <source>
        <dbReference type="ARBA" id="ARBA00009219"/>
    </source>
</evidence>
<evidence type="ECO:0000256" key="10">
    <source>
        <dbReference type="RuleBase" id="RU004475"/>
    </source>
</evidence>
<keyword evidence="9" id="KW-0472">Membrane</keyword>
<organism evidence="12 13">
    <name type="scientific">Pelobates cultripes</name>
    <name type="common">Western spadefoot toad</name>
    <dbReference type="NCBI Taxonomy" id="61616"/>
    <lineage>
        <taxon>Eukaryota</taxon>
        <taxon>Metazoa</taxon>
        <taxon>Chordata</taxon>
        <taxon>Craniata</taxon>
        <taxon>Vertebrata</taxon>
        <taxon>Euteleostomi</taxon>
        <taxon>Amphibia</taxon>
        <taxon>Batrachia</taxon>
        <taxon>Anura</taxon>
        <taxon>Pelobatoidea</taxon>
        <taxon>Pelobatidae</taxon>
        <taxon>Pelobates</taxon>
    </lineage>
</organism>
<comment type="similarity">
    <text evidence="3 10">Belongs to the 3-beta-HSD family.</text>
</comment>
<evidence type="ECO:0000256" key="6">
    <source>
        <dbReference type="ARBA" id="ARBA00022989"/>
    </source>
</evidence>
<proteinExistence type="inferred from homology"/>
<dbReference type="GO" id="GO:0005789">
    <property type="term" value="C:endoplasmic reticulum membrane"/>
    <property type="evidence" value="ECO:0007669"/>
    <property type="project" value="UniProtKB-SubCell"/>
</dbReference>
<evidence type="ECO:0000256" key="5">
    <source>
        <dbReference type="ARBA" id="ARBA00022824"/>
    </source>
</evidence>
<dbReference type="InterPro" id="IPR050425">
    <property type="entry name" value="NAD(P)_dehydrat-like"/>
</dbReference>
<dbReference type="GO" id="GO:0031966">
    <property type="term" value="C:mitochondrial membrane"/>
    <property type="evidence" value="ECO:0007669"/>
    <property type="project" value="UniProtKB-SubCell"/>
</dbReference>
<dbReference type="PANTHER" id="PTHR10366">
    <property type="entry name" value="NAD DEPENDENT EPIMERASE/DEHYDRATASE"/>
    <property type="match status" value="1"/>
</dbReference>
<evidence type="ECO:0000256" key="1">
    <source>
        <dbReference type="ARBA" id="ARBA00004304"/>
    </source>
</evidence>
<keyword evidence="6" id="KW-1133">Transmembrane helix</keyword>
<accession>A0AAD1STG5</accession>
<dbReference type="Pfam" id="PF01073">
    <property type="entry name" value="3Beta_HSD"/>
    <property type="match status" value="1"/>
</dbReference>
<dbReference type="GO" id="GO:0006694">
    <property type="term" value="P:steroid biosynthetic process"/>
    <property type="evidence" value="ECO:0007669"/>
    <property type="project" value="InterPro"/>
</dbReference>
<dbReference type="Gene3D" id="3.40.50.720">
    <property type="entry name" value="NAD(P)-binding Rossmann-like Domain"/>
    <property type="match status" value="1"/>
</dbReference>
<dbReference type="Proteomes" id="UP001295444">
    <property type="component" value="Chromosome 07"/>
</dbReference>
<feature type="domain" description="3-beta hydroxysteroid dehydrogenase/isomerase" evidence="11">
    <location>
        <begin position="10"/>
        <end position="280"/>
    </location>
</feature>
<gene>
    <name evidence="12" type="ORF">PECUL_23A016128</name>
</gene>
<evidence type="ECO:0000313" key="13">
    <source>
        <dbReference type="Proteomes" id="UP001295444"/>
    </source>
</evidence>
<evidence type="ECO:0000256" key="2">
    <source>
        <dbReference type="ARBA" id="ARBA00004389"/>
    </source>
</evidence>
<evidence type="ECO:0000256" key="4">
    <source>
        <dbReference type="ARBA" id="ARBA00022692"/>
    </source>
</evidence>
<dbReference type="SUPFAM" id="SSF51735">
    <property type="entry name" value="NAD(P)-binding Rossmann-fold domains"/>
    <property type="match status" value="1"/>
</dbReference>
<dbReference type="InterPro" id="IPR002225">
    <property type="entry name" value="3Beta_OHSteriod_DH/Estase"/>
</dbReference>
<reference evidence="12" key="1">
    <citation type="submission" date="2022-03" db="EMBL/GenBank/DDBJ databases">
        <authorList>
            <person name="Alioto T."/>
            <person name="Alioto T."/>
            <person name="Gomez Garrido J."/>
        </authorList>
    </citation>
    <scope>NUCLEOTIDE SEQUENCE</scope>
</reference>
<dbReference type="EMBL" id="OW240918">
    <property type="protein sequence ID" value="CAH2307958.1"/>
    <property type="molecule type" value="Genomic_DNA"/>
</dbReference>